<dbReference type="EMBL" id="JAVFKY010000005">
    <property type="protein sequence ID" value="KAK5576150.1"/>
    <property type="molecule type" value="Genomic_DNA"/>
</dbReference>
<keyword evidence="2" id="KW-1185">Reference proteome</keyword>
<dbReference type="Proteomes" id="UP001344447">
    <property type="component" value="Unassembled WGS sequence"/>
</dbReference>
<dbReference type="PANTHER" id="PTHR39532">
    <property type="entry name" value="F-BOX DOMAIN-CONTAINING PROTEIN-RELATED"/>
    <property type="match status" value="1"/>
</dbReference>
<sequence length="633" mass="75331">MNTHKKRKIEVQKEENQIIENTHAGVGSIIINDGIDVDKIIKSIISTPKTLLGLIDVLRIYDSHKENESIKIESIVFFNEYHKYKKIYYLDTKGYKNFIFNVFFDTSFKVFNNITDSNFFDPPLYREIIKDKRFNNWFKDLYENDRDQLEKRLFIMKEMITNINDSLKQYDIAHFCEIVYHGVEPRVFQSDLLEYTYCYYSDYRKYYSDSSNNNNHNLENKAPIVMERRSFIISDIIVEKIVRDSLWYVDDRMDKVIINYNLLSFALVSKQFFKVLSKILNDGYFEWNKSMIQFNDSEFSLIKQPPLYFDYNSIRLIPYSSNKEYLELLFSRVQSFYIKIDEYDPLQNWEKNYREDIKSSGYLTYPPPMPSLQSITIDEFYGVTENYGDLFRDILITNFETIKANGVCIESCGIKRFSISIIDQWGNGGESCIDFIKCISEYHLNSLEKVRIDFSNSSKVRHEKMEALRSSIANQSKNNIELTFIGFLVYSSDCDSMESYDECGADYRNDDYYKIENRINNKEFNADNEQTNNRIEIEINKIIESIIATPETLLGLIKVLRIYDSHKANESIRIESTIYFNSYHQHKYQHYFDKKGYMNFILNIFFDTSFNVFNQISNICSSYIRYKLYKKNH</sequence>
<evidence type="ECO:0000313" key="1">
    <source>
        <dbReference type="EMBL" id="KAK5576150.1"/>
    </source>
</evidence>
<accession>A0AAN7U0Z0</accession>
<evidence type="ECO:0000313" key="2">
    <source>
        <dbReference type="Proteomes" id="UP001344447"/>
    </source>
</evidence>
<organism evidence="1 2">
    <name type="scientific">Dictyostelium firmibasis</name>
    <dbReference type="NCBI Taxonomy" id="79012"/>
    <lineage>
        <taxon>Eukaryota</taxon>
        <taxon>Amoebozoa</taxon>
        <taxon>Evosea</taxon>
        <taxon>Eumycetozoa</taxon>
        <taxon>Dictyostelia</taxon>
        <taxon>Dictyosteliales</taxon>
        <taxon>Dictyosteliaceae</taxon>
        <taxon>Dictyostelium</taxon>
    </lineage>
</organism>
<comment type="caution">
    <text evidence="1">The sequence shown here is derived from an EMBL/GenBank/DDBJ whole genome shotgun (WGS) entry which is preliminary data.</text>
</comment>
<protein>
    <submittedName>
        <fullName evidence="1">Uncharacterized protein</fullName>
    </submittedName>
</protein>
<reference evidence="1 2" key="1">
    <citation type="submission" date="2023-11" db="EMBL/GenBank/DDBJ databases">
        <title>Dfirmibasis_genome.</title>
        <authorList>
            <person name="Edelbroek B."/>
            <person name="Kjellin J."/>
            <person name="Jerlstrom-Hultqvist J."/>
            <person name="Soderbom F."/>
        </authorList>
    </citation>
    <scope>NUCLEOTIDE SEQUENCE [LARGE SCALE GENOMIC DNA]</scope>
    <source>
        <strain evidence="1 2">TNS-C-14</strain>
    </source>
</reference>
<dbReference type="PANTHER" id="PTHR39532:SF3">
    <property type="entry name" value="F-BOX DOMAIN-CONTAINING PROTEIN"/>
    <property type="match status" value="1"/>
</dbReference>
<name>A0AAN7U0Z0_9MYCE</name>
<proteinExistence type="predicted"/>
<dbReference type="AlphaFoldDB" id="A0AAN7U0Z0"/>
<gene>
    <name evidence="1" type="ORF">RB653_007291</name>
</gene>